<proteinExistence type="predicted"/>
<dbReference type="AlphaFoldDB" id="A0A2K2U952"/>
<reference evidence="2" key="1">
    <citation type="submission" date="2018-01" db="EMBL/GenBank/DDBJ databases">
        <title>Rubneribacter badeniensis gen. nov., sp. nov., and Colonibacter rubneri, gen. nov., sp. nov., WGS of new members of the Eggerthellaceae.</title>
        <authorList>
            <person name="Danylec N."/>
            <person name="Stoll D.A."/>
            <person name="Doetsch A."/>
            <person name="Kulling S.E."/>
            <person name="Huch M."/>
        </authorList>
    </citation>
    <scope>NUCLEOTIDE SEQUENCE [LARGE SCALE GENOMIC DNA]</scope>
    <source>
        <strain evidence="2">ResAG-96</strain>
    </source>
</reference>
<protein>
    <submittedName>
        <fullName evidence="1">Uncharacterized protein</fullName>
    </submittedName>
</protein>
<dbReference type="OrthoDB" id="2087872at2"/>
<accession>A0A2K2U952</accession>
<evidence type="ECO:0000313" key="1">
    <source>
        <dbReference type="EMBL" id="PNV66861.1"/>
    </source>
</evidence>
<keyword evidence="2" id="KW-1185">Reference proteome</keyword>
<name>A0A2K2U952_9ACTN</name>
<dbReference type="EMBL" id="PPEK01000019">
    <property type="protein sequence ID" value="PNV66861.1"/>
    <property type="molecule type" value="Genomic_DNA"/>
</dbReference>
<dbReference type="RefSeq" id="WP_103265818.1">
    <property type="nucleotide sequence ID" value="NZ_CABMLE010000019.1"/>
</dbReference>
<comment type="caution">
    <text evidence="1">The sequence shown here is derived from an EMBL/GenBank/DDBJ whole genome shotgun (WGS) entry which is preliminary data.</text>
</comment>
<dbReference type="Proteomes" id="UP000236197">
    <property type="component" value="Unassembled WGS sequence"/>
</dbReference>
<organism evidence="1 2">
    <name type="scientific">Enteroscipio rubneri</name>
    <dbReference type="NCBI Taxonomy" id="2070686"/>
    <lineage>
        <taxon>Bacteria</taxon>
        <taxon>Bacillati</taxon>
        <taxon>Actinomycetota</taxon>
        <taxon>Coriobacteriia</taxon>
        <taxon>Eggerthellales</taxon>
        <taxon>Eggerthellaceae</taxon>
        <taxon>Enteroscipio</taxon>
    </lineage>
</organism>
<sequence>MAAPFPHPPDDARRARRVRIAALAALLLAVALACAWCALHDRPDEDMESNIVVGALFGEEDSEKDRRALDEGMIGFSVNTRMAFETPSSEGAVMFENPAGNAKYTRLRLVRDDTGEEVYATGLLQPGTYVEKDALDAMVPTGEYDCTALVEAYRTDDKSYIGTVAAGVKVKVGG</sequence>
<gene>
    <name evidence="1" type="ORF">C2L71_11080</name>
</gene>
<evidence type="ECO:0000313" key="2">
    <source>
        <dbReference type="Proteomes" id="UP000236197"/>
    </source>
</evidence>